<dbReference type="GO" id="GO:0007346">
    <property type="term" value="P:regulation of mitotic cell cycle"/>
    <property type="evidence" value="ECO:0007669"/>
    <property type="project" value="TreeGrafter"/>
</dbReference>
<accession>A0A0R3UPB0</accession>
<organism evidence="14">
    <name type="scientific">Mesocestoides corti</name>
    <name type="common">Flatworm</name>
    <dbReference type="NCBI Taxonomy" id="53468"/>
    <lineage>
        <taxon>Eukaryota</taxon>
        <taxon>Metazoa</taxon>
        <taxon>Spiralia</taxon>
        <taxon>Lophotrochozoa</taxon>
        <taxon>Platyhelminthes</taxon>
        <taxon>Cestoda</taxon>
        <taxon>Eucestoda</taxon>
        <taxon>Cyclophyllidea</taxon>
        <taxon>Mesocestoididae</taxon>
        <taxon>Mesocestoides</taxon>
    </lineage>
</organism>
<dbReference type="Gene3D" id="3.30.200.20">
    <property type="entry name" value="Phosphorylase Kinase, domain 1"/>
    <property type="match status" value="1"/>
</dbReference>
<keyword evidence="4 9" id="KW-0547">Nucleotide-binding</keyword>
<dbReference type="GO" id="GO:0005524">
    <property type="term" value="F:ATP binding"/>
    <property type="evidence" value="ECO:0007669"/>
    <property type="project" value="UniProtKB-UniRule"/>
</dbReference>
<dbReference type="PANTHER" id="PTHR22984">
    <property type="entry name" value="SERINE/THREONINE-PROTEIN KINASE PIM"/>
    <property type="match status" value="1"/>
</dbReference>
<dbReference type="InterPro" id="IPR017441">
    <property type="entry name" value="Protein_kinase_ATP_BS"/>
</dbReference>
<evidence type="ECO:0000256" key="6">
    <source>
        <dbReference type="ARBA" id="ARBA00022840"/>
    </source>
</evidence>
<gene>
    <name evidence="12" type="ORF">MCOS_LOCUS9680</name>
</gene>
<dbReference type="Proteomes" id="UP000267029">
    <property type="component" value="Unassembled WGS sequence"/>
</dbReference>
<dbReference type="GO" id="GO:0043066">
    <property type="term" value="P:negative regulation of apoptotic process"/>
    <property type="evidence" value="ECO:0007669"/>
    <property type="project" value="TreeGrafter"/>
</dbReference>
<keyword evidence="6 9" id="KW-0067">ATP-binding</keyword>
<protein>
    <recommendedName>
        <fullName evidence="1">non-specific serine/threonine protein kinase</fullName>
        <ecNumber evidence="1">2.7.11.1</ecNumber>
    </recommendedName>
</protein>
<evidence type="ECO:0000313" key="12">
    <source>
        <dbReference type="EMBL" id="VDD83677.1"/>
    </source>
</evidence>
<keyword evidence="13" id="KW-1185">Reference proteome</keyword>
<dbReference type="PROSITE" id="PS50011">
    <property type="entry name" value="PROTEIN_KINASE_DOM"/>
    <property type="match status" value="1"/>
</dbReference>
<dbReference type="OrthoDB" id="193931at2759"/>
<evidence type="ECO:0000256" key="2">
    <source>
        <dbReference type="ARBA" id="ARBA00022527"/>
    </source>
</evidence>
<dbReference type="InterPro" id="IPR008271">
    <property type="entry name" value="Ser/Thr_kinase_AS"/>
</dbReference>
<feature type="domain" description="Protein kinase" evidence="11">
    <location>
        <begin position="41"/>
        <end position="293"/>
    </location>
</feature>
<reference evidence="14" key="2">
    <citation type="submission" date="2019-11" db="UniProtKB">
        <authorList>
            <consortium name="WormBaseParasite"/>
        </authorList>
    </citation>
    <scope>IDENTIFICATION</scope>
</reference>
<sequence length="607" mass="66670">MSENNRNGLPSSNARLVVKTSEELNIHVSYSTSAEVFHERYVQGEKLGGGGFGCVYRGTCRENLESAVIKEIDSARVPCWCRLDGVLVPLEVVLLTKVNQLPGIVKLLDVFNLQNNWYIVMKGNKESVCDMFDYICERGTLDEAESAFIMYQLIGILLQCHVAGVLHRDLKDENLLIDRHTKEIQLIDFGSGAFLHDGEYTDFDGTRVYCPPEWINRNAYHGKPAEVWSVGVLLFDMLNGDVPFINDKGITSGRLRFRRDGLSDVVRNLMHCCMHRNAEMRPTLLQILHHPWLLRYRHVVGRQSPLSAQYAISQVSMGITPHLSTSVTVRSGLNSLAHGVHRHSVDGAVSAQPVQIVKVVSNTAPAFAQAIAADGQTTVGATPHLSTSVTVRSGLNSLAHEVHRQSVDGAVSVPPLQIVKVVGNAAPAVGVDGQFFRCPNDSQNAAPPQENCQLSELARAHSNGSYASSGYYTRSNSLCFEEERSRKGGFGIAYLMGNTQCSQPVLTDINDSQQWREKASTGSSTDSNIWRGAFRPPSCDSSKTIPGFHHSANISCTNLRCLDHVDSHPPQTTHSRSPDEGLPPNIFDGITISAARQSNEGESRRTT</sequence>
<dbReference type="AlphaFoldDB" id="A0A0R3UPB0"/>
<dbReference type="InterPro" id="IPR011009">
    <property type="entry name" value="Kinase-like_dom_sf"/>
</dbReference>
<dbReference type="PROSITE" id="PS00107">
    <property type="entry name" value="PROTEIN_KINASE_ATP"/>
    <property type="match status" value="1"/>
</dbReference>
<dbReference type="SMART" id="SM00220">
    <property type="entry name" value="S_TKc"/>
    <property type="match status" value="1"/>
</dbReference>
<evidence type="ECO:0000256" key="7">
    <source>
        <dbReference type="ARBA" id="ARBA00047899"/>
    </source>
</evidence>
<dbReference type="Gene3D" id="1.10.510.10">
    <property type="entry name" value="Transferase(Phosphotransferase) domain 1"/>
    <property type="match status" value="1"/>
</dbReference>
<reference evidence="12 13" key="1">
    <citation type="submission" date="2018-10" db="EMBL/GenBank/DDBJ databases">
        <authorList>
            <consortium name="Pathogen Informatics"/>
        </authorList>
    </citation>
    <scope>NUCLEOTIDE SEQUENCE [LARGE SCALE GENOMIC DNA]</scope>
</reference>
<dbReference type="InterPro" id="IPR000719">
    <property type="entry name" value="Prot_kinase_dom"/>
</dbReference>
<dbReference type="GO" id="GO:0004674">
    <property type="term" value="F:protein serine/threonine kinase activity"/>
    <property type="evidence" value="ECO:0007669"/>
    <property type="project" value="UniProtKB-KW"/>
</dbReference>
<evidence type="ECO:0000256" key="3">
    <source>
        <dbReference type="ARBA" id="ARBA00022679"/>
    </source>
</evidence>
<feature type="region of interest" description="Disordered" evidence="10">
    <location>
        <begin position="567"/>
        <end position="607"/>
    </location>
</feature>
<evidence type="ECO:0000313" key="14">
    <source>
        <dbReference type="WBParaSite" id="MCU_009598-RA"/>
    </source>
</evidence>
<evidence type="ECO:0000256" key="10">
    <source>
        <dbReference type="SAM" id="MobiDB-lite"/>
    </source>
</evidence>
<comment type="catalytic activity">
    <reaction evidence="7">
        <text>L-threonyl-[protein] + ATP = O-phospho-L-threonyl-[protein] + ADP + H(+)</text>
        <dbReference type="Rhea" id="RHEA:46608"/>
        <dbReference type="Rhea" id="RHEA-COMP:11060"/>
        <dbReference type="Rhea" id="RHEA-COMP:11605"/>
        <dbReference type="ChEBI" id="CHEBI:15378"/>
        <dbReference type="ChEBI" id="CHEBI:30013"/>
        <dbReference type="ChEBI" id="CHEBI:30616"/>
        <dbReference type="ChEBI" id="CHEBI:61977"/>
        <dbReference type="ChEBI" id="CHEBI:456216"/>
        <dbReference type="EC" id="2.7.11.1"/>
    </reaction>
</comment>
<dbReference type="GO" id="GO:0005737">
    <property type="term" value="C:cytoplasm"/>
    <property type="evidence" value="ECO:0007669"/>
    <property type="project" value="TreeGrafter"/>
</dbReference>
<evidence type="ECO:0000256" key="8">
    <source>
        <dbReference type="ARBA" id="ARBA00048679"/>
    </source>
</evidence>
<dbReference type="SUPFAM" id="SSF56112">
    <property type="entry name" value="Protein kinase-like (PK-like)"/>
    <property type="match status" value="1"/>
</dbReference>
<dbReference type="EMBL" id="UXSR01005801">
    <property type="protein sequence ID" value="VDD83677.1"/>
    <property type="molecule type" value="Genomic_DNA"/>
</dbReference>
<dbReference type="WBParaSite" id="MCU_009598-RA">
    <property type="protein sequence ID" value="MCU_009598-RA"/>
    <property type="gene ID" value="MCU_009598"/>
</dbReference>
<proteinExistence type="predicted"/>
<dbReference type="EC" id="2.7.11.1" evidence="1"/>
<keyword evidence="2" id="KW-0723">Serine/threonine-protein kinase</keyword>
<evidence type="ECO:0000256" key="9">
    <source>
        <dbReference type="PROSITE-ProRule" id="PRU10141"/>
    </source>
</evidence>
<evidence type="ECO:0000259" key="11">
    <source>
        <dbReference type="PROSITE" id="PS50011"/>
    </source>
</evidence>
<evidence type="ECO:0000256" key="1">
    <source>
        <dbReference type="ARBA" id="ARBA00012513"/>
    </source>
</evidence>
<name>A0A0R3UPB0_MESCO</name>
<evidence type="ECO:0000256" key="4">
    <source>
        <dbReference type="ARBA" id="ARBA00022741"/>
    </source>
</evidence>
<dbReference type="PROSITE" id="PS00108">
    <property type="entry name" value="PROTEIN_KINASE_ST"/>
    <property type="match status" value="1"/>
</dbReference>
<evidence type="ECO:0000256" key="5">
    <source>
        <dbReference type="ARBA" id="ARBA00022777"/>
    </source>
</evidence>
<comment type="catalytic activity">
    <reaction evidence="8">
        <text>L-seryl-[protein] + ATP = O-phospho-L-seryl-[protein] + ADP + H(+)</text>
        <dbReference type="Rhea" id="RHEA:17989"/>
        <dbReference type="Rhea" id="RHEA-COMP:9863"/>
        <dbReference type="Rhea" id="RHEA-COMP:11604"/>
        <dbReference type="ChEBI" id="CHEBI:15378"/>
        <dbReference type="ChEBI" id="CHEBI:29999"/>
        <dbReference type="ChEBI" id="CHEBI:30616"/>
        <dbReference type="ChEBI" id="CHEBI:83421"/>
        <dbReference type="ChEBI" id="CHEBI:456216"/>
        <dbReference type="EC" id="2.7.11.1"/>
    </reaction>
</comment>
<keyword evidence="3" id="KW-0808">Transferase</keyword>
<dbReference type="InterPro" id="IPR051138">
    <property type="entry name" value="PIM_Ser/Thr_kinase"/>
</dbReference>
<keyword evidence="5" id="KW-0418">Kinase</keyword>
<dbReference type="Pfam" id="PF00069">
    <property type="entry name" value="Pkinase"/>
    <property type="match status" value="1"/>
</dbReference>
<dbReference type="PANTHER" id="PTHR22984:SF24">
    <property type="entry name" value="SERINE_THREONINE-PROTEIN KINASE"/>
    <property type="match status" value="1"/>
</dbReference>
<feature type="binding site" evidence="9">
    <location>
        <position position="70"/>
    </location>
    <ligand>
        <name>ATP</name>
        <dbReference type="ChEBI" id="CHEBI:30616"/>
    </ligand>
</feature>
<evidence type="ECO:0000313" key="13">
    <source>
        <dbReference type="Proteomes" id="UP000267029"/>
    </source>
</evidence>
<dbReference type="STRING" id="53468.A0A0R3UPB0"/>